<name>A0A0A9GVE3_ARUDO</name>
<reference evidence="1" key="2">
    <citation type="journal article" date="2015" name="Data Brief">
        <title>Shoot transcriptome of the giant reed, Arundo donax.</title>
        <authorList>
            <person name="Barrero R.A."/>
            <person name="Guerrero F.D."/>
            <person name="Moolhuijzen P."/>
            <person name="Goolsby J.A."/>
            <person name="Tidwell J."/>
            <person name="Bellgard S.E."/>
            <person name="Bellgard M.I."/>
        </authorList>
    </citation>
    <scope>NUCLEOTIDE SEQUENCE</scope>
    <source>
        <tissue evidence="1">Shoot tissue taken approximately 20 cm above the soil surface</tissue>
    </source>
</reference>
<accession>A0A0A9GVE3</accession>
<sequence length="48" mass="5739">MTRLLQDICHEQHPNKGHQNILSPLQSFVLSIPRHSFQWFSRLQFHQG</sequence>
<organism evidence="1">
    <name type="scientific">Arundo donax</name>
    <name type="common">Giant reed</name>
    <name type="synonym">Donax arundinaceus</name>
    <dbReference type="NCBI Taxonomy" id="35708"/>
    <lineage>
        <taxon>Eukaryota</taxon>
        <taxon>Viridiplantae</taxon>
        <taxon>Streptophyta</taxon>
        <taxon>Embryophyta</taxon>
        <taxon>Tracheophyta</taxon>
        <taxon>Spermatophyta</taxon>
        <taxon>Magnoliopsida</taxon>
        <taxon>Liliopsida</taxon>
        <taxon>Poales</taxon>
        <taxon>Poaceae</taxon>
        <taxon>PACMAD clade</taxon>
        <taxon>Arundinoideae</taxon>
        <taxon>Arundineae</taxon>
        <taxon>Arundo</taxon>
    </lineage>
</organism>
<dbReference type="AlphaFoldDB" id="A0A0A9GVE3"/>
<protein>
    <submittedName>
        <fullName evidence="1">Uncharacterized protein</fullName>
    </submittedName>
</protein>
<evidence type="ECO:0000313" key="1">
    <source>
        <dbReference type="EMBL" id="JAE28985.1"/>
    </source>
</evidence>
<dbReference type="EMBL" id="GBRH01168911">
    <property type="protein sequence ID" value="JAE28985.1"/>
    <property type="molecule type" value="Transcribed_RNA"/>
</dbReference>
<proteinExistence type="predicted"/>
<reference evidence="1" key="1">
    <citation type="submission" date="2014-09" db="EMBL/GenBank/DDBJ databases">
        <authorList>
            <person name="Magalhaes I.L.F."/>
            <person name="Oliveira U."/>
            <person name="Santos F.R."/>
            <person name="Vidigal T.H.D.A."/>
            <person name="Brescovit A.D."/>
            <person name="Santos A.J."/>
        </authorList>
    </citation>
    <scope>NUCLEOTIDE SEQUENCE</scope>
    <source>
        <tissue evidence="1">Shoot tissue taken approximately 20 cm above the soil surface</tissue>
    </source>
</reference>